<dbReference type="InterPro" id="IPR027417">
    <property type="entry name" value="P-loop_NTPase"/>
</dbReference>
<feature type="transmembrane region" description="Helical" evidence="11">
    <location>
        <begin position="302"/>
        <end position="326"/>
    </location>
</feature>
<dbReference type="InterPro" id="IPR036640">
    <property type="entry name" value="ABC1_TM_sf"/>
</dbReference>
<dbReference type="EC" id="7.6.2.2" evidence="3"/>
<comment type="caution">
    <text evidence="14">The sequence shown here is derived from an EMBL/GenBank/DDBJ whole genome shotgun (WGS) entry which is preliminary data.</text>
</comment>
<evidence type="ECO:0000256" key="5">
    <source>
        <dbReference type="ARBA" id="ARBA00022692"/>
    </source>
</evidence>
<dbReference type="Gene3D" id="1.20.1560.10">
    <property type="entry name" value="ABC transporter type 1, transmembrane domain"/>
    <property type="match status" value="2"/>
</dbReference>
<keyword evidence="6" id="KW-0547">Nucleotide-binding</keyword>
<evidence type="ECO:0000256" key="6">
    <source>
        <dbReference type="ARBA" id="ARBA00022741"/>
    </source>
</evidence>
<dbReference type="GO" id="GO:0005524">
    <property type="term" value="F:ATP binding"/>
    <property type="evidence" value="ECO:0007669"/>
    <property type="project" value="UniProtKB-KW"/>
</dbReference>
<dbReference type="PROSITE" id="PS50893">
    <property type="entry name" value="ABC_TRANSPORTER_2"/>
    <property type="match status" value="2"/>
</dbReference>
<dbReference type="InterPro" id="IPR050173">
    <property type="entry name" value="ABC_transporter_C-like"/>
</dbReference>
<feature type="transmembrane region" description="Helical" evidence="11">
    <location>
        <begin position="61"/>
        <end position="86"/>
    </location>
</feature>
<dbReference type="PANTHER" id="PTHR24223:SF386">
    <property type="entry name" value="ABC-TYPE XENOBIOTIC TRANSPORTER"/>
    <property type="match status" value="1"/>
</dbReference>
<evidence type="ECO:0000313" key="15">
    <source>
        <dbReference type="Proteomes" id="UP001154282"/>
    </source>
</evidence>
<evidence type="ECO:0000256" key="3">
    <source>
        <dbReference type="ARBA" id="ARBA00012191"/>
    </source>
</evidence>
<feature type="domain" description="ABC transmembrane type-1" evidence="13">
    <location>
        <begin position="62"/>
        <end position="342"/>
    </location>
</feature>
<sequence>MNPILSKGHKNPLKLDDVPTLPLDHRAERMSDIFETYWPQPQEDLKHLVGVTLLKCFWKELVFTGFLAVVKSIALYIGPVLIHGFVDVTDGQGSSAYEGYYLLCILLISKTIEVLSTHHFDFHSGKLGMLIRSSLMTTVFKKGLRLSCSSRQANGVGKIVNHMAVDADQVAEMMSNVHDIWLMPLHIALALVLVYAYMGVSTFAALAAVVAALTYSVMSTHKTNSYMNSVMEVRDARMRATNEMLNNMRAIKFQGWEEHFSKKVQSSRDQECSWLIRFMNTSSVTLAVIFNAPYVISALTLSAAILLGLTLDAGTVFTLITLLGVLEEPIRTFPDALISFSQAIISLERLDLYLTSSDLDGSVEREEECSDNSSVKVQQGNFSWDDNGDEKILIDINLGIQKGELVAIVGTVGSGKSSLLASILGEMHKITGTVLVSGTTGYVAQTPWIQHCTIEENILFGLPMDRERYQEVLRVCCLEKDLEIMEFGDKTEIGERGINLSGGQKQRIQLARAVYQDCDIYFLDDIFSAVDAQTGSEIFKECVRGILKDKTILLVTHQVDFLQYADLIMLMRDGMIVQSGKYENLLKSGMDFGALVAAHENSMMSVNMNNSTTGEYTQQTQQSSENSLVQVKPNGESIHSDPEDGYSEFSSEDDYSKLIEEEEKETGHITWELYTQYCTKAYGWWGVAIMVLVTLMWQSSLTGSDYWLAYETSPGRPFTPLIFISLYWVIIGVSCLCILARAYFVSHLGLAIAQRFFNEMLQSILHAPMSFFDTTPSGRILTRVRYRPNTPLVLKGITLTILGGEKVGIVGRTGSGKSTLIQAFFRLVEPSDGTITIDGIDITKLGLHDLRSRLGIIPQEPVLFEGTVRSNLDPIGLYSDEEIWQSLYRCQLKDVVTAKPEKLDALVANGGDNWSVGQRQLLCLGRLLLKHHCKVIFMDEATASVDSQTDAVIQRIIREDFTACTIISIAHRIPTVMDCNRVLVMDDGI</sequence>
<dbReference type="InterPro" id="IPR044746">
    <property type="entry name" value="ABCC_6TM_D1"/>
</dbReference>
<evidence type="ECO:0000256" key="7">
    <source>
        <dbReference type="ARBA" id="ARBA00022840"/>
    </source>
</evidence>
<proteinExistence type="inferred from homology"/>
<dbReference type="CDD" id="cd03250">
    <property type="entry name" value="ABCC_MRP_domain1"/>
    <property type="match status" value="1"/>
</dbReference>
<dbReference type="InterPro" id="IPR017871">
    <property type="entry name" value="ABC_transporter-like_CS"/>
</dbReference>
<keyword evidence="7" id="KW-0067">ATP-binding</keyword>
<dbReference type="SUPFAM" id="SSF90123">
    <property type="entry name" value="ABC transporter transmembrane region"/>
    <property type="match status" value="2"/>
</dbReference>
<protein>
    <recommendedName>
        <fullName evidence="3">ABC-type xenobiotic transporter</fullName>
        <ecNumber evidence="3">7.6.2.2</ecNumber>
    </recommendedName>
</protein>
<dbReference type="SMART" id="SM00382">
    <property type="entry name" value="AAA"/>
    <property type="match status" value="2"/>
</dbReference>
<dbReference type="InterPro" id="IPR003439">
    <property type="entry name" value="ABC_transporter-like_ATP-bd"/>
</dbReference>
<keyword evidence="5 11" id="KW-0812">Transmembrane</keyword>
<evidence type="ECO:0000256" key="8">
    <source>
        <dbReference type="ARBA" id="ARBA00022989"/>
    </source>
</evidence>
<dbReference type="Gene3D" id="3.40.50.300">
    <property type="entry name" value="P-loop containing nucleotide triphosphate hydrolases"/>
    <property type="match status" value="2"/>
</dbReference>
<dbReference type="CDD" id="cd03244">
    <property type="entry name" value="ABCC_MRP_domain2"/>
    <property type="match status" value="1"/>
</dbReference>
<dbReference type="InterPro" id="IPR003593">
    <property type="entry name" value="AAA+_ATPase"/>
</dbReference>
<reference evidence="14" key="1">
    <citation type="submission" date="2022-08" db="EMBL/GenBank/DDBJ databases">
        <authorList>
            <person name="Gutierrez-Valencia J."/>
        </authorList>
    </citation>
    <scope>NUCLEOTIDE SEQUENCE</scope>
</reference>
<evidence type="ECO:0000256" key="4">
    <source>
        <dbReference type="ARBA" id="ARBA00022448"/>
    </source>
</evidence>
<keyword evidence="8 11" id="KW-1133">Transmembrane helix</keyword>
<dbReference type="PANTHER" id="PTHR24223">
    <property type="entry name" value="ATP-BINDING CASSETTE SUB-FAMILY C"/>
    <property type="match status" value="1"/>
</dbReference>
<dbReference type="EMBL" id="CAMGYJ010000003">
    <property type="protein sequence ID" value="CAI0389109.1"/>
    <property type="molecule type" value="Genomic_DNA"/>
</dbReference>
<accession>A0AAV0HXK3</accession>
<dbReference type="InterPro" id="IPR011527">
    <property type="entry name" value="ABC1_TM_dom"/>
</dbReference>
<dbReference type="GO" id="GO:0016887">
    <property type="term" value="F:ATP hydrolysis activity"/>
    <property type="evidence" value="ECO:0007669"/>
    <property type="project" value="InterPro"/>
</dbReference>
<evidence type="ECO:0000256" key="1">
    <source>
        <dbReference type="ARBA" id="ARBA00004141"/>
    </source>
</evidence>
<evidence type="ECO:0000256" key="2">
    <source>
        <dbReference type="ARBA" id="ARBA00009726"/>
    </source>
</evidence>
<dbReference type="Proteomes" id="UP001154282">
    <property type="component" value="Unassembled WGS sequence"/>
</dbReference>
<gene>
    <name evidence="14" type="ORF">LITE_LOCUS6096</name>
</gene>
<evidence type="ECO:0000259" key="13">
    <source>
        <dbReference type="PROSITE" id="PS50929"/>
    </source>
</evidence>
<feature type="transmembrane region" description="Helical" evidence="11">
    <location>
        <begin position="274"/>
        <end position="296"/>
    </location>
</feature>
<feature type="transmembrane region" description="Helical" evidence="11">
    <location>
        <begin position="721"/>
        <end position="744"/>
    </location>
</feature>
<dbReference type="CDD" id="cd18579">
    <property type="entry name" value="ABC_6TM_ABCC_D1"/>
    <property type="match status" value="1"/>
</dbReference>
<organism evidence="14 15">
    <name type="scientific">Linum tenue</name>
    <dbReference type="NCBI Taxonomy" id="586396"/>
    <lineage>
        <taxon>Eukaryota</taxon>
        <taxon>Viridiplantae</taxon>
        <taxon>Streptophyta</taxon>
        <taxon>Embryophyta</taxon>
        <taxon>Tracheophyta</taxon>
        <taxon>Spermatophyta</taxon>
        <taxon>Magnoliopsida</taxon>
        <taxon>eudicotyledons</taxon>
        <taxon>Gunneridae</taxon>
        <taxon>Pentapetalae</taxon>
        <taxon>rosids</taxon>
        <taxon>fabids</taxon>
        <taxon>Malpighiales</taxon>
        <taxon>Linaceae</taxon>
        <taxon>Linum</taxon>
    </lineage>
</organism>
<dbReference type="FunFam" id="1.20.1560.10:FF:000003">
    <property type="entry name" value="ABC transporter C family member 10"/>
    <property type="match status" value="1"/>
</dbReference>
<evidence type="ECO:0000256" key="11">
    <source>
        <dbReference type="SAM" id="Phobius"/>
    </source>
</evidence>
<dbReference type="SUPFAM" id="SSF52540">
    <property type="entry name" value="P-loop containing nucleoside triphosphate hydrolases"/>
    <property type="match status" value="2"/>
</dbReference>
<feature type="domain" description="ABC transmembrane type-1" evidence="13">
    <location>
        <begin position="684"/>
        <end position="784"/>
    </location>
</feature>
<name>A0AAV0HXK3_9ROSI</name>
<evidence type="ECO:0000256" key="10">
    <source>
        <dbReference type="ARBA" id="ARBA00034018"/>
    </source>
</evidence>
<dbReference type="PROSITE" id="PS50929">
    <property type="entry name" value="ABC_TM1F"/>
    <property type="match status" value="2"/>
</dbReference>
<evidence type="ECO:0000259" key="12">
    <source>
        <dbReference type="PROSITE" id="PS50893"/>
    </source>
</evidence>
<dbReference type="Pfam" id="PF00664">
    <property type="entry name" value="ABC_membrane"/>
    <property type="match status" value="2"/>
</dbReference>
<dbReference type="Pfam" id="PF00005">
    <property type="entry name" value="ABC_tran"/>
    <property type="match status" value="2"/>
</dbReference>
<dbReference type="GO" id="GO:0016020">
    <property type="term" value="C:membrane"/>
    <property type="evidence" value="ECO:0007669"/>
    <property type="project" value="UniProtKB-SubCell"/>
</dbReference>
<dbReference type="FunFam" id="3.40.50.300:FF:000508">
    <property type="entry name" value="ABC transporter C family member 5"/>
    <property type="match status" value="1"/>
</dbReference>
<comment type="catalytic activity">
    <reaction evidence="10">
        <text>ATP + H2O + xenobioticSide 1 = ADP + phosphate + xenobioticSide 2.</text>
        <dbReference type="EC" id="7.6.2.2"/>
    </reaction>
</comment>
<feature type="domain" description="ABC transporter" evidence="12">
    <location>
        <begin position="375"/>
        <end position="598"/>
    </location>
</feature>
<dbReference type="AlphaFoldDB" id="A0AAV0HXK3"/>
<evidence type="ECO:0000256" key="9">
    <source>
        <dbReference type="ARBA" id="ARBA00023136"/>
    </source>
</evidence>
<feature type="transmembrane region" description="Helical" evidence="11">
    <location>
        <begin position="682"/>
        <end position="701"/>
    </location>
</feature>
<feature type="domain" description="ABC transporter" evidence="12">
    <location>
        <begin position="778"/>
        <end position="989"/>
    </location>
</feature>
<evidence type="ECO:0000313" key="14">
    <source>
        <dbReference type="EMBL" id="CAI0389109.1"/>
    </source>
</evidence>
<dbReference type="GO" id="GO:0008559">
    <property type="term" value="F:ABC-type xenobiotic transporter activity"/>
    <property type="evidence" value="ECO:0007669"/>
    <property type="project" value="UniProtKB-EC"/>
</dbReference>
<keyword evidence="15" id="KW-1185">Reference proteome</keyword>
<dbReference type="PROSITE" id="PS00211">
    <property type="entry name" value="ABC_TRANSPORTER_1"/>
    <property type="match status" value="1"/>
</dbReference>
<dbReference type="FunFam" id="3.40.50.300:FF:000163">
    <property type="entry name" value="Multidrug resistance-associated protein member 4"/>
    <property type="match status" value="1"/>
</dbReference>
<comment type="similarity">
    <text evidence="2">Belongs to the ABC transporter superfamily. ABCC family. Conjugate transporter (TC 3.A.1.208) subfamily.</text>
</comment>
<comment type="subcellular location">
    <subcellularLocation>
        <location evidence="1">Membrane</location>
        <topology evidence="1">Multi-pass membrane protein</topology>
    </subcellularLocation>
</comment>
<keyword evidence="9 11" id="KW-0472">Membrane</keyword>
<keyword evidence="4" id="KW-0813">Transport</keyword>